<dbReference type="EMBL" id="JAAAIM010000090">
    <property type="protein sequence ID" value="KAG0295267.1"/>
    <property type="molecule type" value="Genomic_DNA"/>
</dbReference>
<gene>
    <name evidence="2" type="ORF">BGZ96_012172</name>
</gene>
<feature type="region of interest" description="Disordered" evidence="1">
    <location>
        <begin position="24"/>
        <end position="68"/>
    </location>
</feature>
<dbReference type="Proteomes" id="UP001194696">
    <property type="component" value="Unassembled WGS sequence"/>
</dbReference>
<protein>
    <submittedName>
        <fullName evidence="2">Uncharacterized protein</fullName>
    </submittedName>
</protein>
<name>A0ABQ7KC20_9FUNG</name>
<keyword evidence="3" id="KW-1185">Reference proteome</keyword>
<evidence type="ECO:0000313" key="3">
    <source>
        <dbReference type="Proteomes" id="UP001194696"/>
    </source>
</evidence>
<evidence type="ECO:0000313" key="2">
    <source>
        <dbReference type="EMBL" id="KAG0295267.1"/>
    </source>
</evidence>
<accession>A0ABQ7KC20</accession>
<comment type="caution">
    <text evidence="2">The sequence shown here is derived from an EMBL/GenBank/DDBJ whole genome shotgun (WGS) entry which is preliminary data.</text>
</comment>
<reference evidence="2 3" key="1">
    <citation type="journal article" date="2020" name="Fungal Divers.">
        <title>Resolving the Mortierellaceae phylogeny through synthesis of multi-gene phylogenetics and phylogenomics.</title>
        <authorList>
            <person name="Vandepol N."/>
            <person name="Liber J."/>
            <person name="Desiro A."/>
            <person name="Na H."/>
            <person name="Kennedy M."/>
            <person name="Barry K."/>
            <person name="Grigoriev I.V."/>
            <person name="Miller A.N."/>
            <person name="O'Donnell K."/>
            <person name="Stajich J.E."/>
            <person name="Bonito G."/>
        </authorList>
    </citation>
    <scope>NUCLEOTIDE SEQUENCE [LARGE SCALE GENOMIC DNA]</scope>
    <source>
        <strain evidence="2 3">AD045</strain>
    </source>
</reference>
<proteinExistence type="predicted"/>
<sequence>MTLLAFKEYLRRYTVDVTDVLAASVPTPLEHRSDDDDDDAPSSPIDSETLPKKKMKQGNKCSEDEENEERIYSLQPWVEVRKGLDFISEVMLGRNCRKGK</sequence>
<evidence type="ECO:0000256" key="1">
    <source>
        <dbReference type="SAM" id="MobiDB-lite"/>
    </source>
</evidence>
<organism evidence="2 3">
    <name type="scientific">Linnemannia gamsii</name>
    <dbReference type="NCBI Taxonomy" id="64522"/>
    <lineage>
        <taxon>Eukaryota</taxon>
        <taxon>Fungi</taxon>
        <taxon>Fungi incertae sedis</taxon>
        <taxon>Mucoromycota</taxon>
        <taxon>Mortierellomycotina</taxon>
        <taxon>Mortierellomycetes</taxon>
        <taxon>Mortierellales</taxon>
        <taxon>Mortierellaceae</taxon>
        <taxon>Linnemannia</taxon>
    </lineage>
</organism>